<keyword evidence="3" id="KW-0813">Transport</keyword>
<evidence type="ECO:0000256" key="4">
    <source>
        <dbReference type="ARBA" id="ARBA00022692"/>
    </source>
</evidence>
<dbReference type="GO" id="GO:0005743">
    <property type="term" value="C:mitochondrial inner membrane"/>
    <property type="evidence" value="ECO:0007669"/>
    <property type="project" value="TreeGrafter"/>
</dbReference>
<dbReference type="Pfam" id="PF03820">
    <property type="entry name" value="SFXNs"/>
    <property type="match status" value="1"/>
</dbReference>
<dbReference type="InterPro" id="IPR004686">
    <property type="entry name" value="Mtc"/>
</dbReference>
<dbReference type="Proteomes" id="UP000751190">
    <property type="component" value="Unassembled WGS sequence"/>
</dbReference>
<reference evidence="10" key="1">
    <citation type="submission" date="2021-05" db="EMBL/GenBank/DDBJ databases">
        <title>The genome of the haptophyte Pavlova lutheri (Diacronema luteri, Pavlovales) - a model for lipid biosynthesis in eukaryotic algae.</title>
        <authorList>
            <person name="Hulatt C.J."/>
            <person name="Posewitz M.C."/>
        </authorList>
    </citation>
    <scope>NUCLEOTIDE SEQUENCE</scope>
    <source>
        <strain evidence="10">NIVA-4/92</strain>
    </source>
</reference>
<name>A0A8J6C9B8_DIALT</name>
<dbReference type="OrthoDB" id="6608471at2759"/>
<keyword evidence="6 9" id="KW-1133">Transmembrane helix</keyword>
<comment type="similarity">
    <text evidence="2">Belongs to the sideroflexin family.</text>
</comment>
<evidence type="ECO:0000313" key="11">
    <source>
        <dbReference type="Proteomes" id="UP000751190"/>
    </source>
</evidence>
<keyword evidence="7" id="KW-0496">Mitochondrion</keyword>
<proteinExistence type="inferred from homology"/>
<dbReference type="EMBL" id="JAGTXO010000013">
    <property type="protein sequence ID" value="KAG8464409.1"/>
    <property type="molecule type" value="Genomic_DNA"/>
</dbReference>
<dbReference type="PANTHER" id="PTHR11153">
    <property type="entry name" value="SIDEROFLEXIN"/>
    <property type="match status" value="1"/>
</dbReference>
<comment type="caution">
    <text evidence="10">The sequence shown here is derived from an EMBL/GenBank/DDBJ whole genome shotgun (WGS) entry which is preliminary data.</text>
</comment>
<evidence type="ECO:0000313" key="10">
    <source>
        <dbReference type="EMBL" id="KAG8464409.1"/>
    </source>
</evidence>
<dbReference type="GO" id="GO:1990542">
    <property type="term" value="P:mitochondrial transmembrane transport"/>
    <property type="evidence" value="ECO:0007669"/>
    <property type="project" value="TreeGrafter"/>
</dbReference>
<organism evidence="10 11">
    <name type="scientific">Diacronema lutheri</name>
    <name type="common">Unicellular marine alga</name>
    <name type="synonym">Monochrysis lutheri</name>
    <dbReference type="NCBI Taxonomy" id="2081491"/>
    <lineage>
        <taxon>Eukaryota</taxon>
        <taxon>Haptista</taxon>
        <taxon>Haptophyta</taxon>
        <taxon>Pavlovophyceae</taxon>
        <taxon>Pavlovales</taxon>
        <taxon>Pavlovaceae</taxon>
        <taxon>Diacronema</taxon>
    </lineage>
</organism>
<dbReference type="GO" id="GO:0006865">
    <property type="term" value="P:amino acid transport"/>
    <property type="evidence" value="ECO:0007669"/>
    <property type="project" value="UniProtKB-KW"/>
</dbReference>
<dbReference type="OMA" id="YSEYPIQ"/>
<keyword evidence="5" id="KW-0029">Amino-acid transport</keyword>
<dbReference type="GO" id="GO:0015075">
    <property type="term" value="F:monoatomic ion transmembrane transporter activity"/>
    <property type="evidence" value="ECO:0007669"/>
    <property type="project" value="InterPro"/>
</dbReference>
<evidence type="ECO:0000256" key="7">
    <source>
        <dbReference type="ARBA" id="ARBA00023128"/>
    </source>
</evidence>
<protein>
    <submittedName>
        <fullName evidence="10">Uncharacterized protein</fullName>
    </submittedName>
</protein>
<evidence type="ECO:0000256" key="6">
    <source>
        <dbReference type="ARBA" id="ARBA00022989"/>
    </source>
</evidence>
<accession>A0A8J6C9B8</accession>
<dbReference type="AlphaFoldDB" id="A0A8J6C9B8"/>
<dbReference type="PANTHER" id="PTHR11153:SF37">
    <property type="entry name" value="SIDOREFLEXIN"/>
    <property type="match status" value="1"/>
</dbReference>
<sequence length="308" mass="32674">MDDPEYTGRVRRVAHMLDPRMLLAGEAELAHANALCERWPSGGAAPSDAHEADALARARLLRDATYHPDTGRKVFAPLRMSAFVPMNLLIDGGMILAASCANPLWSVLAQAANQTYIALHYYANRNGTRTDSAVQRVAAYVLATVSSVAAAVSIQGLGPPGSVARTLEPWAAASVANALNLPTVRASEWLCGVTVHDADDGAPCGLSRACGFYAIGVCVLSRVFASAPTLVLPPLVLHAIDASRRAPLPLGARLPLLLGMICASLCCAVPIVFGAVRQLSTLRGKWCEASVRRPDGKRPREVRINRGL</sequence>
<feature type="transmembrane region" description="Helical" evidence="9">
    <location>
        <begin position="256"/>
        <end position="276"/>
    </location>
</feature>
<evidence type="ECO:0000256" key="5">
    <source>
        <dbReference type="ARBA" id="ARBA00022970"/>
    </source>
</evidence>
<evidence type="ECO:0000256" key="9">
    <source>
        <dbReference type="SAM" id="Phobius"/>
    </source>
</evidence>
<keyword evidence="8 9" id="KW-0472">Membrane</keyword>
<evidence type="ECO:0000256" key="8">
    <source>
        <dbReference type="ARBA" id="ARBA00023136"/>
    </source>
</evidence>
<gene>
    <name evidence="10" type="ORF">KFE25_003472</name>
</gene>
<evidence type="ECO:0000256" key="1">
    <source>
        <dbReference type="ARBA" id="ARBA00004225"/>
    </source>
</evidence>
<evidence type="ECO:0000256" key="2">
    <source>
        <dbReference type="ARBA" id="ARBA00005974"/>
    </source>
</evidence>
<comment type="subcellular location">
    <subcellularLocation>
        <location evidence="1">Mitochondrion membrane</location>
        <topology evidence="1">Multi-pass membrane protein</topology>
    </subcellularLocation>
</comment>
<keyword evidence="11" id="KW-1185">Reference proteome</keyword>
<keyword evidence="4 9" id="KW-0812">Transmembrane</keyword>
<evidence type="ECO:0000256" key="3">
    <source>
        <dbReference type="ARBA" id="ARBA00022448"/>
    </source>
</evidence>